<dbReference type="NCBIfam" id="TIGR03519">
    <property type="entry name" value="T9SS_PorP_fam"/>
    <property type="match status" value="1"/>
</dbReference>
<dbReference type="EMBL" id="FNFO01000004">
    <property type="protein sequence ID" value="SDL04083.1"/>
    <property type="molecule type" value="Genomic_DNA"/>
</dbReference>
<keyword evidence="3" id="KW-1185">Reference proteome</keyword>
<dbReference type="InterPro" id="IPR019861">
    <property type="entry name" value="PorP/SprF_Bacteroidetes"/>
</dbReference>
<proteinExistence type="predicted"/>
<dbReference type="STRING" id="1075417.SAMN05421823_104216"/>
<organism evidence="2 3">
    <name type="scientific">Catalinimonas alkaloidigena</name>
    <dbReference type="NCBI Taxonomy" id="1075417"/>
    <lineage>
        <taxon>Bacteria</taxon>
        <taxon>Pseudomonadati</taxon>
        <taxon>Bacteroidota</taxon>
        <taxon>Cytophagia</taxon>
        <taxon>Cytophagales</taxon>
        <taxon>Catalimonadaceae</taxon>
        <taxon>Catalinimonas</taxon>
    </lineage>
</organism>
<keyword evidence="1" id="KW-0732">Signal</keyword>
<feature type="signal peptide" evidence="1">
    <location>
        <begin position="1"/>
        <end position="20"/>
    </location>
</feature>
<dbReference type="RefSeq" id="WP_089682136.1">
    <property type="nucleotide sequence ID" value="NZ_FNFO01000004.1"/>
</dbReference>
<evidence type="ECO:0000256" key="1">
    <source>
        <dbReference type="SAM" id="SignalP"/>
    </source>
</evidence>
<dbReference type="AlphaFoldDB" id="A0A1G9GUY0"/>
<name>A0A1G9GUY0_9BACT</name>
<dbReference type="OrthoDB" id="978914at2"/>
<dbReference type="Proteomes" id="UP000198510">
    <property type="component" value="Unassembled WGS sequence"/>
</dbReference>
<sequence length="358" mass="39879">MRKYLLTFPIVLLMHWALRAQDMQFTQAYASPLQLNPALCGYFHPSHPFRLATVYRNQWPGVPARYETIYASADFSLQDRRRYYRGQGVRNFAKTVSPVGLGLVASSDRAGKAVNLRSSQLALQYALEIPLIVRRANSRAQGLYMRVGFQGGIVSRDLDYSKLVFADELSSPGAGEVIAGNSRLYADFAAGGLIYSRRFWLGGAVHHLTTPNTAAGYDGISPLPRRITFHTGWLIPLEGSTPGTRPRRSFSPVAMYRMQGQFDQLDLGGSIYVRPISLGVFYRGLPVKQPIQGVFNQDAVSILFGVEFESMGFGYSYDLTVSSLGTAGNGAHEISLIYRMPALNRPKKLRREFPCLQF</sequence>
<reference evidence="2 3" key="1">
    <citation type="submission" date="2016-10" db="EMBL/GenBank/DDBJ databases">
        <authorList>
            <person name="de Groot N.N."/>
        </authorList>
    </citation>
    <scope>NUCLEOTIDE SEQUENCE [LARGE SCALE GENOMIC DNA]</scope>
    <source>
        <strain evidence="2 3">DSM 25186</strain>
    </source>
</reference>
<feature type="chain" id="PRO_5011586355" evidence="1">
    <location>
        <begin position="21"/>
        <end position="358"/>
    </location>
</feature>
<evidence type="ECO:0000313" key="2">
    <source>
        <dbReference type="EMBL" id="SDL04083.1"/>
    </source>
</evidence>
<evidence type="ECO:0000313" key="3">
    <source>
        <dbReference type="Proteomes" id="UP000198510"/>
    </source>
</evidence>
<accession>A0A1G9GUY0</accession>
<gene>
    <name evidence="2" type="ORF">SAMN05421823_104216</name>
</gene>
<protein>
    <submittedName>
        <fullName evidence="2">Type IX secretion system membrane protein, PorP/SprF family</fullName>
    </submittedName>
</protein>
<dbReference type="Pfam" id="PF11751">
    <property type="entry name" value="PorP_SprF"/>
    <property type="match status" value="1"/>
</dbReference>